<reference evidence="3" key="1">
    <citation type="submission" date="2017-02" db="UniProtKB">
        <authorList>
            <consortium name="WormBaseParasite"/>
        </authorList>
    </citation>
    <scope>IDENTIFICATION</scope>
</reference>
<keyword evidence="2" id="KW-1185">Reference proteome</keyword>
<evidence type="ECO:0000313" key="2">
    <source>
        <dbReference type="Proteomes" id="UP000271162"/>
    </source>
</evidence>
<dbReference type="WBParaSite" id="NBR_0000361301-mRNA-1">
    <property type="protein sequence ID" value="NBR_0000361301-mRNA-1"/>
    <property type="gene ID" value="NBR_0000361301"/>
</dbReference>
<proteinExistence type="predicted"/>
<evidence type="ECO:0000313" key="3">
    <source>
        <dbReference type="WBParaSite" id="NBR_0000361301-mRNA-1"/>
    </source>
</evidence>
<dbReference type="AlphaFoldDB" id="A0A0N4XM61"/>
<reference evidence="1 2" key="2">
    <citation type="submission" date="2018-11" db="EMBL/GenBank/DDBJ databases">
        <authorList>
            <consortium name="Pathogen Informatics"/>
        </authorList>
    </citation>
    <scope>NUCLEOTIDE SEQUENCE [LARGE SCALE GENOMIC DNA]</scope>
</reference>
<accession>A0A0N4XM61</accession>
<evidence type="ECO:0000313" key="1">
    <source>
        <dbReference type="EMBL" id="VDL67203.1"/>
    </source>
</evidence>
<sequence length="31" mass="3575">MTELRSRHPTVVISVKLSPHSFCCPIRVRPQ</sequence>
<dbReference type="EMBL" id="UYSL01005609">
    <property type="protein sequence ID" value="VDL67203.1"/>
    <property type="molecule type" value="Genomic_DNA"/>
</dbReference>
<dbReference type="Proteomes" id="UP000271162">
    <property type="component" value="Unassembled WGS sequence"/>
</dbReference>
<organism evidence="3">
    <name type="scientific">Nippostrongylus brasiliensis</name>
    <name type="common">Rat hookworm</name>
    <dbReference type="NCBI Taxonomy" id="27835"/>
    <lineage>
        <taxon>Eukaryota</taxon>
        <taxon>Metazoa</taxon>
        <taxon>Ecdysozoa</taxon>
        <taxon>Nematoda</taxon>
        <taxon>Chromadorea</taxon>
        <taxon>Rhabditida</taxon>
        <taxon>Rhabditina</taxon>
        <taxon>Rhabditomorpha</taxon>
        <taxon>Strongyloidea</taxon>
        <taxon>Heligmosomidae</taxon>
        <taxon>Nippostrongylus</taxon>
    </lineage>
</organism>
<protein>
    <submittedName>
        <fullName evidence="1 3">Uncharacterized protein</fullName>
    </submittedName>
</protein>
<name>A0A0N4XM61_NIPBR</name>
<gene>
    <name evidence="1" type="ORF">NBR_LOCUS3614</name>
</gene>